<evidence type="ECO:0000259" key="1">
    <source>
        <dbReference type="PROSITE" id="PS50090"/>
    </source>
</evidence>
<dbReference type="AlphaFoldDB" id="A0A139H8P0"/>
<keyword evidence="3" id="KW-1185">Reference proteome</keyword>
<dbReference type="CDD" id="cd00167">
    <property type="entry name" value="SANT"/>
    <property type="match status" value="1"/>
</dbReference>
<dbReference type="SUPFAM" id="SSF46689">
    <property type="entry name" value="Homeodomain-like"/>
    <property type="match status" value="1"/>
</dbReference>
<dbReference type="GO" id="GO:0000978">
    <property type="term" value="F:RNA polymerase II cis-regulatory region sequence-specific DNA binding"/>
    <property type="evidence" value="ECO:0007669"/>
    <property type="project" value="TreeGrafter"/>
</dbReference>
<dbReference type="Gene3D" id="1.10.10.60">
    <property type="entry name" value="Homeodomain-like"/>
    <property type="match status" value="1"/>
</dbReference>
<dbReference type="Pfam" id="PF00249">
    <property type="entry name" value="Myb_DNA-binding"/>
    <property type="match status" value="1"/>
</dbReference>
<protein>
    <recommendedName>
        <fullName evidence="1">Myb-like domain-containing protein</fullName>
    </recommendedName>
</protein>
<sequence>MLGRSIGSVSRRFWTWKAYHISVNPNVALRTNVTPADAELLLQLRTSGTSWPKIQSALPDQSLMNLKKIWSRRQDLSQLSNQGRRRQAWTQEEDSLLKRGRTEMELTFKYIQKQLPGRSIEALKTRYAKIDGSFKRGGARQSSLEEMHRIIKLKNDRCWTWAEIASELGRSRASVVSFYHSYMGNGYTIAAAGSIQ</sequence>
<dbReference type="GO" id="GO:0005634">
    <property type="term" value="C:nucleus"/>
    <property type="evidence" value="ECO:0007669"/>
    <property type="project" value="TreeGrafter"/>
</dbReference>
<reference evidence="2 3" key="1">
    <citation type="submission" date="2015-07" db="EMBL/GenBank/DDBJ databases">
        <title>Comparative genomics of the Sigatoka disease complex on banana suggests a link between parallel evolutionary changes in Pseudocercospora fijiensis and Pseudocercospora eumusae and increased virulence on the banana host.</title>
        <authorList>
            <person name="Chang T.-C."/>
            <person name="Salvucci A."/>
            <person name="Crous P.W."/>
            <person name="Stergiopoulos I."/>
        </authorList>
    </citation>
    <scope>NUCLEOTIDE SEQUENCE [LARGE SCALE GENOMIC DNA]</scope>
    <source>
        <strain evidence="2 3">CBS 114824</strain>
    </source>
</reference>
<gene>
    <name evidence="2" type="ORF">AC578_9059</name>
</gene>
<comment type="caution">
    <text evidence="2">The sequence shown here is derived from an EMBL/GenBank/DDBJ whole genome shotgun (WGS) entry which is preliminary data.</text>
</comment>
<dbReference type="InterPro" id="IPR050560">
    <property type="entry name" value="MYB_TF"/>
</dbReference>
<feature type="domain" description="Myb-like" evidence="1">
    <location>
        <begin position="81"/>
        <end position="131"/>
    </location>
</feature>
<dbReference type="GO" id="GO:0000981">
    <property type="term" value="F:DNA-binding transcription factor activity, RNA polymerase II-specific"/>
    <property type="evidence" value="ECO:0007669"/>
    <property type="project" value="TreeGrafter"/>
</dbReference>
<evidence type="ECO:0000313" key="3">
    <source>
        <dbReference type="Proteomes" id="UP000070133"/>
    </source>
</evidence>
<dbReference type="EMBL" id="LFZN01000106">
    <property type="protein sequence ID" value="KXS98779.1"/>
    <property type="molecule type" value="Genomic_DNA"/>
</dbReference>
<proteinExistence type="predicted"/>
<name>A0A139H8P0_9PEZI</name>
<organism evidence="2 3">
    <name type="scientific">Pseudocercospora eumusae</name>
    <dbReference type="NCBI Taxonomy" id="321146"/>
    <lineage>
        <taxon>Eukaryota</taxon>
        <taxon>Fungi</taxon>
        <taxon>Dikarya</taxon>
        <taxon>Ascomycota</taxon>
        <taxon>Pezizomycotina</taxon>
        <taxon>Dothideomycetes</taxon>
        <taxon>Dothideomycetidae</taxon>
        <taxon>Mycosphaerellales</taxon>
        <taxon>Mycosphaerellaceae</taxon>
        <taxon>Pseudocercospora</taxon>
    </lineage>
</organism>
<dbReference type="Proteomes" id="UP000070133">
    <property type="component" value="Unassembled WGS sequence"/>
</dbReference>
<dbReference type="InterPro" id="IPR009057">
    <property type="entry name" value="Homeodomain-like_sf"/>
</dbReference>
<dbReference type="InterPro" id="IPR001005">
    <property type="entry name" value="SANT/Myb"/>
</dbReference>
<dbReference type="OrthoDB" id="2135798at2759"/>
<evidence type="ECO:0000313" key="2">
    <source>
        <dbReference type="EMBL" id="KXS98779.1"/>
    </source>
</evidence>
<dbReference type="PANTHER" id="PTHR45614">
    <property type="entry name" value="MYB PROTEIN-RELATED"/>
    <property type="match status" value="1"/>
</dbReference>
<dbReference type="PANTHER" id="PTHR45614:SF25">
    <property type="entry name" value="MYB PROTEIN"/>
    <property type="match status" value="1"/>
</dbReference>
<accession>A0A139H8P0</accession>
<dbReference type="PROSITE" id="PS50090">
    <property type="entry name" value="MYB_LIKE"/>
    <property type="match status" value="1"/>
</dbReference>
<dbReference type="SMART" id="SM00717">
    <property type="entry name" value="SANT"/>
    <property type="match status" value="1"/>
</dbReference>